<comment type="caution">
    <text evidence="3">The sequence shown here is derived from an EMBL/GenBank/DDBJ whole genome shotgun (WGS) entry which is preliminary data.</text>
</comment>
<dbReference type="Gene3D" id="3.40.50.720">
    <property type="entry name" value="NAD(P)-binding Rossmann-like Domain"/>
    <property type="match status" value="1"/>
</dbReference>
<gene>
    <name evidence="3" type="ORF">FXF69_38585</name>
</gene>
<dbReference type="Pfam" id="PF13561">
    <property type="entry name" value="adh_short_C2"/>
    <property type="match status" value="1"/>
</dbReference>
<dbReference type="PANTHER" id="PTHR43639:SF1">
    <property type="entry name" value="SHORT-CHAIN DEHYDROGENASE_REDUCTASE FAMILY PROTEIN"/>
    <property type="match status" value="1"/>
</dbReference>
<accession>A0A5D0N9L2</accession>
<name>A0A5D0N9L2_9ACTN</name>
<dbReference type="Proteomes" id="UP000323380">
    <property type="component" value="Unassembled WGS sequence"/>
</dbReference>
<evidence type="ECO:0000256" key="1">
    <source>
        <dbReference type="ARBA" id="ARBA00006484"/>
    </source>
</evidence>
<comment type="similarity">
    <text evidence="1">Belongs to the short-chain dehydrogenases/reductases (SDR) family.</text>
</comment>
<evidence type="ECO:0000256" key="2">
    <source>
        <dbReference type="ARBA" id="ARBA00023002"/>
    </source>
</evidence>
<dbReference type="STRING" id="1220554.GCA_001552135_05920"/>
<dbReference type="PRINTS" id="PR00081">
    <property type="entry name" value="GDHRDH"/>
</dbReference>
<evidence type="ECO:0000313" key="3">
    <source>
        <dbReference type="EMBL" id="TYB40915.1"/>
    </source>
</evidence>
<evidence type="ECO:0000313" key="4">
    <source>
        <dbReference type="Proteomes" id="UP000323380"/>
    </source>
</evidence>
<dbReference type="InterPro" id="IPR036291">
    <property type="entry name" value="NAD(P)-bd_dom_sf"/>
</dbReference>
<dbReference type="EMBL" id="VSFG01000012">
    <property type="protein sequence ID" value="TYB40915.1"/>
    <property type="molecule type" value="Genomic_DNA"/>
</dbReference>
<keyword evidence="4" id="KW-1185">Reference proteome</keyword>
<dbReference type="AlphaFoldDB" id="A0A5D0N9L2"/>
<dbReference type="GO" id="GO:0016491">
    <property type="term" value="F:oxidoreductase activity"/>
    <property type="evidence" value="ECO:0007669"/>
    <property type="project" value="UniProtKB-KW"/>
</dbReference>
<dbReference type="SUPFAM" id="SSF51735">
    <property type="entry name" value="NAD(P)-binding Rossmann-fold domains"/>
    <property type="match status" value="1"/>
</dbReference>
<dbReference type="RefSeq" id="WP_067898683.1">
    <property type="nucleotide sequence ID" value="NZ_VSFG01000012.1"/>
</dbReference>
<reference evidence="3 4" key="1">
    <citation type="submission" date="2019-08" db="EMBL/GenBank/DDBJ databases">
        <title>Actinomadura sp. nov. CYP1-5 isolated from mountain soil.</title>
        <authorList>
            <person name="Songsumanus A."/>
            <person name="Kuncharoen N."/>
            <person name="Kudo T."/>
            <person name="Yuki M."/>
            <person name="Igarashi Y."/>
            <person name="Tanasupawat S."/>
        </authorList>
    </citation>
    <scope>NUCLEOTIDE SEQUENCE [LARGE SCALE GENOMIC DNA]</scope>
    <source>
        <strain evidence="3 4">JCM 14158</strain>
    </source>
</reference>
<sequence>MVLNGRRALVTGGSRGIGAAIVRRLARDGARVVFSYRDAKDAADALVREVPGTVAVRADQSDPASLDALFEHVADGLDILVNNAALVPKAPIPDITSEFFDRVMLVNAKFPLLAMRRAEPLMPDGGRIVNISTLNTVLPMAGLALYSGSKAALEQFTAVAAREFGARDITVNTISPGATDTAALRAGNPPESLEQTAGFTALGRIGEPADIADVVAFLAGPDARWITGQNIRATGGLLL</sequence>
<keyword evidence="2" id="KW-0560">Oxidoreductase</keyword>
<proteinExistence type="inferred from homology"/>
<dbReference type="PANTHER" id="PTHR43639">
    <property type="entry name" value="OXIDOREDUCTASE, SHORT-CHAIN DEHYDROGENASE/REDUCTASE FAMILY (AFU_ORTHOLOGUE AFUA_5G02870)"/>
    <property type="match status" value="1"/>
</dbReference>
<protein>
    <submittedName>
        <fullName evidence="3">SDR family oxidoreductase</fullName>
    </submittedName>
</protein>
<dbReference type="PRINTS" id="PR00080">
    <property type="entry name" value="SDRFAMILY"/>
</dbReference>
<dbReference type="InterPro" id="IPR002347">
    <property type="entry name" value="SDR_fam"/>
</dbReference>
<dbReference type="FunFam" id="3.40.50.720:FF:000084">
    <property type="entry name" value="Short-chain dehydrogenase reductase"/>
    <property type="match status" value="1"/>
</dbReference>
<organism evidence="3 4">
    <name type="scientific">Actinomadura chibensis</name>
    <dbReference type="NCBI Taxonomy" id="392828"/>
    <lineage>
        <taxon>Bacteria</taxon>
        <taxon>Bacillati</taxon>
        <taxon>Actinomycetota</taxon>
        <taxon>Actinomycetes</taxon>
        <taxon>Streptosporangiales</taxon>
        <taxon>Thermomonosporaceae</taxon>
        <taxon>Actinomadura</taxon>
    </lineage>
</organism>